<proteinExistence type="predicted"/>
<reference evidence="1 2" key="2">
    <citation type="journal article" date="2019" name="Int. J. Syst. Evol. Microbiol.">
        <title>Description and complete genome sequence of Bradyrhizobium amphicarpaeae sp. nov., harbouring photosystem and nitrogen-fixation genes.</title>
        <authorList>
            <person name="Bromfield E.S.P."/>
            <person name="Cloutier S."/>
            <person name="Nguyen H.D.T."/>
        </authorList>
    </citation>
    <scope>NUCLEOTIDE SEQUENCE [LARGE SCALE GENOMIC DNA]</scope>
    <source>
        <strain evidence="1 2">39S1MB</strain>
    </source>
</reference>
<organism evidence="1 2">
    <name type="scientific">Bradyrhizobium amphicarpaeae</name>
    <dbReference type="NCBI Taxonomy" id="1404768"/>
    <lineage>
        <taxon>Bacteria</taxon>
        <taxon>Pseudomonadati</taxon>
        <taxon>Pseudomonadota</taxon>
        <taxon>Alphaproteobacteria</taxon>
        <taxon>Hyphomicrobiales</taxon>
        <taxon>Nitrobacteraceae</taxon>
        <taxon>Bradyrhizobium</taxon>
    </lineage>
</organism>
<dbReference type="AlphaFoldDB" id="A0A2U8PYQ7"/>
<dbReference type="RefSeq" id="WP_094891141.1">
    <property type="nucleotide sequence ID" value="NZ_CP029426.2"/>
</dbReference>
<evidence type="ECO:0000313" key="1">
    <source>
        <dbReference type="EMBL" id="AWM02751.1"/>
    </source>
</evidence>
<keyword evidence="2" id="KW-1185">Reference proteome</keyword>
<protein>
    <submittedName>
        <fullName evidence="1">Phosphonate-binding protein</fullName>
    </submittedName>
</protein>
<sequence>MSQAIQESVVPKGGIIAAAALVLFSLATVTTARLTGTGGVHMTLPAAVESRDFQFEDGKNGAVLVYDAGNGQLLDTLAPGSNGFIRVVLRGLARERKLGDIGRQPPFRLTRFVNGQITLTDTSTGKQIDLDAFGSANTEAFARLLKLRGGVS</sequence>
<reference evidence="1 2" key="1">
    <citation type="journal article" date="2017" name="Syst. Appl. Microbiol.">
        <title>Soybeans inoculated with root zone soils of Canadian native legumes harbour diverse and novel Bradyrhizobium spp. that possess agricultural potential.</title>
        <authorList>
            <person name="Bromfield E.S.P."/>
            <person name="Cloutier S."/>
            <person name="Tambong J.T."/>
            <person name="Tran Thi T.V."/>
        </authorList>
    </citation>
    <scope>NUCLEOTIDE SEQUENCE [LARGE SCALE GENOMIC DNA]</scope>
    <source>
        <strain evidence="1 2">39S1MB</strain>
    </source>
</reference>
<dbReference type="KEGG" id="brq:CIT40_23800"/>
<accession>A0A2U8PYQ7</accession>
<dbReference type="Proteomes" id="UP000215884">
    <property type="component" value="Chromosome"/>
</dbReference>
<dbReference type="OrthoDB" id="7848123at2"/>
<dbReference type="InterPro" id="IPR017495">
    <property type="entry name" value="PuhC"/>
</dbReference>
<dbReference type="NCBIfam" id="TIGR03054">
    <property type="entry name" value="photo_alph_chp1"/>
    <property type="match status" value="1"/>
</dbReference>
<gene>
    <name evidence="1" type="ORF">CIT40_23800</name>
</gene>
<dbReference type="EMBL" id="CP029426">
    <property type="protein sequence ID" value="AWM02751.1"/>
    <property type="molecule type" value="Genomic_DNA"/>
</dbReference>
<name>A0A2U8PYQ7_9BRAD</name>
<evidence type="ECO:0000313" key="2">
    <source>
        <dbReference type="Proteomes" id="UP000215884"/>
    </source>
</evidence>